<name>A0ABR6BZY9_9PSEU</name>
<sequence length="186" mass="21358">MTQLDLFGEVLSAERQRHYDALVCLRDAMPDALELVVALRRQQPRDTRSPRAGGGWAYCVSHAGLRVEAADQWSAGARERGETWGWDRTPAHLVTWDELTALIGQDPRRAEIAAWANSLPEPRWRLLARPHELWPDPEGWHLSYLCHDHVHEQWPRRRRAWQLLLDLLTDAITRVASTPTNQEPAA</sequence>
<evidence type="ECO:0000313" key="1">
    <source>
        <dbReference type="EMBL" id="MBA8932167.1"/>
    </source>
</evidence>
<comment type="caution">
    <text evidence="1">The sequence shown here is derived from an EMBL/GenBank/DDBJ whole genome shotgun (WGS) entry which is preliminary data.</text>
</comment>
<reference evidence="1 2" key="1">
    <citation type="submission" date="2020-08" db="EMBL/GenBank/DDBJ databases">
        <title>Genomic Encyclopedia of Archaeal and Bacterial Type Strains, Phase II (KMG-II): from individual species to whole genera.</title>
        <authorList>
            <person name="Goeker M."/>
        </authorList>
    </citation>
    <scope>NUCLEOTIDE SEQUENCE [LARGE SCALE GENOMIC DNA]</scope>
    <source>
        <strain evidence="1 2">DSM 43850</strain>
    </source>
</reference>
<evidence type="ECO:0008006" key="3">
    <source>
        <dbReference type="Google" id="ProtNLM"/>
    </source>
</evidence>
<dbReference type="EMBL" id="JACJID010000011">
    <property type="protein sequence ID" value="MBA8932167.1"/>
    <property type="molecule type" value="Genomic_DNA"/>
</dbReference>
<accession>A0ABR6BZY9</accession>
<evidence type="ECO:0000313" key="2">
    <source>
        <dbReference type="Proteomes" id="UP000517916"/>
    </source>
</evidence>
<protein>
    <recommendedName>
        <fullName evidence="3">DUF317 domain-containing protein</fullName>
    </recommendedName>
</protein>
<proteinExistence type="predicted"/>
<organism evidence="1 2">
    <name type="scientific">Kutzneria viridogrisea</name>
    <dbReference type="NCBI Taxonomy" id="47990"/>
    <lineage>
        <taxon>Bacteria</taxon>
        <taxon>Bacillati</taxon>
        <taxon>Actinomycetota</taxon>
        <taxon>Actinomycetes</taxon>
        <taxon>Pseudonocardiales</taxon>
        <taxon>Pseudonocardiaceae</taxon>
        <taxon>Kutzneria</taxon>
    </lineage>
</organism>
<gene>
    <name evidence="1" type="ORF">BC739_009426</name>
</gene>
<dbReference type="RefSeq" id="WP_182840690.1">
    <property type="nucleotide sequence ID" value="NZ_BAAABQ010000083.1"/>
</dbReference>
<keyword evidence="2" id="KW-1185">Reference proteome</keyword>
<dbReference type="Proteomes" id="UP000517916">
    <property type="component" value="Unassembled WGS sequence"/>
</dbReference>